<protein>
    <recommendedName>
        <fullName evidence="2">Cullin N-terminal domain-containing protein</fullName>
    </recommendedName>
</protein>
<proteinExistence type="inferred from homology"/>
<dbReference type="PANTHER" id="PTHR11932">
    <property type="entry name" value="CULLIN"/>
    <property type="match status" value="1"/>
</dbReference>
<name>A0A444X9C3_ARAHY</name>
<gene>
    <name evidence="3" type="ORF">Ahy_B10g105842</name>
</gene>
<evidence type="ECO:0000313" key="3">
    <source>
        <dbReference type="EMBL" id="RYQ86163.1"/>
    </source>
</evidence>
<organism evidence="3 4">
    <name type="scientific">Arachis hypogaea</name>
    <name type="common">Peanut</name>
    <dbReference type="NCBI Taxonomy" id="3818"/>
    <lineage>
        <taxon>Eukaryota</taxon>
        <taxon>Viridiplantae</taxon>
        <taxon>Streptophyta</taxon>
        <taxon>Embryophyta</taxon>
        <taxon>Tracheophyta</taxon>
        <taxon>Spermatophyta</taxon>
        <taxon>Magnoliopsida</taxon>
        <taxon>eudicotyledons</taxon>
        <taxon>Gunneridae</taxon>
        <taxon>Pentapetalae</taxon>
        <taxon>rosids</taxon>
        <taxon>fabids</taxon>
        <taxon>Fabales</taxon>
        <taxon>Fabaceae</taxon>
        <taxon>Papilionoideae</taxon>
        <taxon>50 kb inversion clade</taxon>
        <taxon>dalbergioids sensu lato</taxon>
        <taxon>Dalbergieae</taxon>
        <taxon>Pterocarpus clade</taxon>
        <taxon>Arachis</taxon>
    </lineage>
</organism>
<comment type="caution">
    <text evidence="3">The sequence shown here is derived from an EMBL/GenBank/DDBJ whole genome shotgun (WGS) entry which is preliminary data.</text>
</comment>
<dbReference type="Proteomes" id="UP000289738">
    <property type="component" value="Chromosome B10"/>
</dbReference>
<dbReference type="InterPro" id="IPR016159">
    <property type="entry name" value="Cullin_repeat-like_dom_sf"/>
</dbReference>
<comment type="similarity">
    <text evidence="1">Belongs to the cullin family.</text>
</comment>
<dbReference type="GO" id="GO:0006511">
    <property type="term" value="P:ubiquitin-dependent protein catabolic process"/>
    <property type="evidence" value="ECO:0007669"/>
    <property type="project" value="InterPro"/>
</dbReference>
<dbReference type="InterPro" id="IPR001373">
    <property type="entry name" value="Cullin_N"/>
</dbReference>
<accession>A0A444X9C3</accession>
<keyword evidence="4" id="KW-1185">Reference proteome</keyword>
<dbReference type="EMBL" id="SDMP01000020">
    <property type="protein sequence ID" value="RYQ86163.1"/>
    <property type="molecule type" value="Genomic_DNA"/>
</dbReference>
<dbReference type="Gene3D" id="1.20.1310.10">
    <property type="entry name" value="Cullin Repeats"/>
    <property type="match status" value="1"/>
</dbReference>
<dbReference type="Pfam" id="PF00888">
    <property type="entry name" value="Cullin"/>
    <property type="match status" value="1"/>
</dbReference>
<dbReference type="STRING" id="3818.A0A444X9C3"/>
<reference evidence="3 4" key="1">
    <citation type="submission" date="2019-01" db="EMBL/GenBank/DDBJ databases">
        <title>Sequencing of cultivated peanut Arachis hypogaea provides insights into genome evolution and oil improvement.</title>
        <authorList>
            <person name="Chen X."/>
        </authorList>
    </citation>
    <scope>NUCLEOTIDE SEQUENCE [LARGE SCALE GENOMIC DNA]</scope>
    <source>
        <strain evidence="4">cv. Fuhuasheng</strain>
        <tissue evidence="3">Leaves</tissue>
    </source>
</reference>
<evidence type="ECO:0000256" key="1">
    <source>
        <dbReference type="ARBA" id="ARBA00006019"/>
    </source>
</evidence>
<dbReference type="SUPFAM" id="SSF74788">
    <property type="entry name" value="Cullin repeat-like"/>
    <property type="match status" value="1"/>
</dbReference>
<dbReference type="GO" id="GO:0031625">
    <property type="term" value="F:ubiquitin protein ligase binding"/>
    <property type="evidence" value="ECO:0007669"/>
    <property type="project" value="InterPro"/>
</dbReference>
<evidence type="ECO:0000313" key="4">
    <source>
        <dbReference type="Proteomes" id="UP000289738"/>
    </source>
</evidence>
<dbReference type="InterPro" id="IPR045093">
    <property type="entry name" value="Cullin"/>
</dbReference>
<dbReference type="AlphaFoldDB" id="A0A444X9C3"/>
<sequence>MEIVYIDVIVCPSLNFHLGTMLPPLLSTMGDEDKEDVESLISELVKGVNDSQAAIRRSSAYLIGYLFKNNKIGQMDHYRNDFEAAMLKDTSAYYSRKASNWILENSCPDYMLKAEECLKREKDRVAYYLHSSSEPKLF</sequence>
<feature type="domain" description="Cullin N-terminal" evidence="2">
    <location>
        <begin position="53"/>
        <end position="137"/>
    </location>
</feature>
<evidence type="ECO:0000259" key="2">
    <source>
        <dbReference type="Pfam" id="PF00888"/>
    </source>
</evidence>